<comment type="caution">
    <text evidence="3">The sequence shown here is derived from an EMBL/GenBank/DDBJ whole genome shotgun (WGS) entry which is preliminary data.</text>
</comment>
<evidence type="ECO:0000313" key="3">
    <source>
        <dbReference type="EMBL" id="KXO11863.1"/>
    </source>
</evidence>
<dbReference type="InterPro" id="IPR009875">
    <property type="entry name" value="PilZ_domain"/>
</dbReference>
<accession>A0A137SHH3</accession>
<proteinExistence type="predicted"/>
<name>A0A137SHH3_9GAMM</name>
<keyword evidence="4" id="KW-1185">Reference proteome</keyword>
<gene>
    <name evidence="3" type="ORF">J122_739</name>
</gene>
<dbReference type="Gene3D" id="2.40.10.220">
    <property type="entry name" value="predicted glycosyltransferase like domains"/>
    <property type="match status" value="1"/>
</dbReference>
<feature type="domain" description="PilZ" evidence="2">
    <location>
        <begin position="42"/>
        <end position="119"/>
    </location>
</feature>
<sequence>MVDDNYEFGSSQGLPGGQDNREEYRLTARARAWLWLESPEPDVEVQDAVPLECQIRDISARGLSLVSSEPLVLNSLLMAEISLGHKTQRFRLMVEVVWCRETGQEYLMGVQILESDETDYLEWMDAVATALAES</sequence>
<reference evidence="4" key="1">
    <citation type="submission" date="2015-12" db="EMBL/GenBank/DDBJ databases">
        <authorList>
            <person name="Lima A."/>
            <person name="Farahani Zayas N."/>
            <person name="Castro Da Silva M.A."/>
            <person name="Cabral A."/>
            <person name="Pessatti M.L."/>
        </authorList>
    </citation>
    <scope>NUCLEOTIDE SEQUENCE [LARGE SCALE GENOMIC DNA]</scope>
    <source>
        <strain evidence="4">LAMA 842</strain>
    </source>
</reference>
<dbReference type="GO" id="GO:0035438">
    <property type="term" value="F:cyclic-di-GMP binding"/>
    <property type="evidence" value="ECO:0007669"/>
    <property type="project" value="InterPro"/>
</dbReference>
<evidence type="ECO:0000259" key="2">
    <source>
        <dbReference type="Pfam" id="PF07238"/>
    </source>
</evidence>
<organism evidence="3 4">
    <name type="scientific">Marinobacter excellens LAMA 842</name>
    <dbReference type="NCBI Taxonomy" id="1306954"/>
    <lineage>
        <taxon>Bacteria</taxon>
        <taxon>Pseudomonadati</taxon>
        <taxon>Pseudomonadota</taxon>
        <taxon>Gammaproteobacteria</taxon>
        <taxon>Pseudomonadales</taxon>
        <taxon>Marinobacteraceae</taxon>
        <taxon>Marinobacter</taxon>
    </lineage>
</organism>
<dbReference type="PATRIC" id="fig|1306954.6.peg.1688"/>
<dbReference type="EMBL" id="LOCO01000002">
    <property type="protein sequence ID" value="KXO11863.1"/>
    <property type="molecule type" value="Genomic_DNA"/>
</dbReference>
<feature type="region of interest" description="Disordered" evidence="1">
    <location>
        <begin position="1"/>
        <end position="21"/>
    </location>
</feature>
<dbReference type="GeneID" id="94723753"/>
<dbReference type="Proteomes" id="UP000070282">
    <property type="component" value="Unassembled WGS sequence"/>
</dbReference>
<protein>
    <recommendedName>
        <fullName evidence="2">PilZ domain-containing protein</fullName>
    </recommendedName>
</protein>
<dbReference type="SUPFAM" id="SSF141371">
    <property type="entry name" value="PilZ domain-like"/>
    <property type="match status" value="1"/>
</dbReference>
<evidence type="ECO:0000256" key="1">
    <source>
        <dbReference type="SAM" id="MobiDB-lite"/>
    </source>
</evidence>
<evidence type="ECO:0000313" key="4">
    <source>
        <dbReference type="Proteomes" id="UP000070282"/>
    </source>
</evidence>
<dbReference type="RefSeq" id="WP_061331156.1">
    <property type="nucleotide sequence ID" value="NZ_LOCO01000002.1"/>
</dbReference>
<dbReference type="AlphaFoldDB" id="A0A137SHH3"/>
<dbReference type="Pfam" id="PF07238">
    <property type="entry name" value="PilZ"/>
    <property type="match status" value="1"/>
</dbReference>